<reference evidence="6" key="1">
    <citation type="submission" date="2016-10" db="EMBL/GenBank/DDBJ databases">
        <authorList>
            <person name="Varghese N."/>
            <person name="Submissions S."/>
        </authorList>
    </citation>
    <scope>NUCLEOTIDE SEQUENCE [LARGE SCALE GENOMIC DNA]</scope>
    <source>
        <strain evidence="6">DSM 18733</strain>
    </source>
</reference>
<dbReference type="Proteomes" id="UP000199421">
    <property type="component" value="Unassembled WGS sequence"/>
</dbReference>
<sequence length="290" mass="32778">MIRFVTKLTAAVCFIISLQIPTQSLANKYDNPYKLKIIVIDAGHGGRDGNTHGSFSKEKDITLAVALKLGKAIEEELNGVKVIYTRTDDSFIELYERIGIANRNKADLFISLHCNSMPHTTRRVVTRYVRNKRGRKVPVYRSVSSQNTSVKGVETFVSGFGRLDEQDVAMRENASMLLEENYQENYEGFDPKDPESYIVFSLMKNQYRDLSIKFATVIQEQYINAGRTDRGVKEQSLAVLARAGMPAVLTEMGFISNPDEEAYMNSPQGQKEIVDNLVNAIKNYKKQIEN</sequence>
<evidence type="ECO:0000256" key="3">
    <source>
        <dbReference type="ARBA" id="ARBA00022801"/>
    </source>
</evidence>
<protein>
    <recommendedName>
        <fullName evidence="2">N-acetylmuramoyl-L-alanine amidase</fullName>
        <ecNumber evidence="2">3.5.1.28</ecNumber>
    </recommendedName>
</protein>
<dbReference type="GO" id="GO:0008745">
    <property type="term" value="F:N-acetylmuramoyl-L-alanine amidase activity"/>
    <property type="evidence" value="ECO:0007669"/>
    <property type="project" value="UniProtKB-EC"/>
</dbReference>
<dbReference type="GO" id="GO:0009253">
    <property type="term" value="P:peptidoglycan catabolic process"/>
    <property type="evidence" value="ECO:0007669"/>
    <property type="project" value="InterPro"/>
</dbReference>
<accession>A0A1H7WYC9</accession>
<dbReference type="SUPFAM" id="SSF53187">
    <property type="entry name" value="Zn-dependent exopeptidases"/>
    <property type="match status" value="1"/>
</dbReference>
<name>A0A1H7WYC9_OLID1</name>
<keyword evidence="3" id="KW-0378">Hydrolase</keyword>
<evidence type="ECO:0000259" key="4">
    <source>
        <dbReference type="SMART" id="SM00646"/>
    </source>
</evidence>
<dbReference type="GO" id="GO:0030288">
    <property type="term" value="C:outer membrane-bounded periplasmic space"/>
    <property type="evidence" value="ECO:0007669"/>
    <property type="project" value="TreeGrafter"/>
</dbReference>
<dbReference type="STRING" id="407022.SAMN05661044_04717"/>
<gene>
    <name evidence="5" type="ORF">SAMN05661044_04717</name>
</gene>
<evidence type="ECO:0000313" key="5">
    <source>
        <dbReference type="EMBL" id="SEM26325.1"/>
    </source>
</evidence>
<evidence type="ECO:0000313" key="6">
    <source>
        <dbReference type="Proteomes" id="UP000199421"/>
    </source>
</evidence>
<organism evidence="5 6">
    <name type="scientific">Olivibacter domesticus</name>
    <name type="common">Pseudosphingobacterium domesticum</name>
    <dbReference type="NCBI Taxonomy" id="407022"/>
    <lineage>
        <taxon>Bacteria</taxon>
        <taxon>Pseudomonadati</taxon>
        <taxon>Bacteroidota</taxon>
        <taxon>Sphingobacteriia</taxon>
        <taxon>Sphingobacteriales</taxon>
        <taxon>Sphingobacteriaceae</taxon>
        <taxon>Olivibacter</taxon>
    </lineage>
</organism>
<feature type="domain" description="MurNAc-LAA" evidence="4">
    <location>
        <begin position="98"/>
        <end position="282"/>
    </location>
</feature>
<evidence type="ECO:0000256" key="1">
    <source>
        <dbReference type="ARBA" id="ARBA00001561"/>
    </source>
</evidence>
<comment type="catalytic activity">
    <reaction evidence="1">
        <text>Hydrolyzes the link between N-acetylmuramoyl residues and L-amino acid residues in certain cell-wall glycopeptides.</text>
        <dbReference type="EC" id="3.5.1.28"/>
    </reaction>
</comment>
<evidence type="ECO:0000256" key="2">
    <source>
        <dbReference type="ARBA" id="ARBA00011901"/>
    </source>
</evidence>
<dbReference type="Pfam" id="PF01520">
    <property type="entry name" value="Amidase_3"/>
    <property type="match status" value="1"/>
</dbReference>
<dbReference type="CDD" id="cd02696">
    <property type="entry name" value="MurNAc-LAA"/>
    <property type="match status" value="1"/>
</dbReference>
<dbReference type="EC" id="3.5.1.28" evidence="2"/>
<dbReference type="SMART" id="SM00646">
    <property type="entry name" value="Ami_3"/>
    <property type="match status" value="1"/>
</dbReference>
<dbReference type="InterPro" id="IPR002508">
    <property type="entry name" value="MurNAc-LAA_cat"/>
</dbReference>
<keyword evidence="6" id="KW-1185">Reference proteome</keyword>
<dbReference type="InterPro" id="IPR050695">
    <property type="entry name" value="N-acetylmuramoyl_amidase_3"/>
</dbReference>
<proteinExistence type="predicted"/>
<dbReference type="Gene3D" id="3.40.630.40">
    <property type="entry name" value="Zn-dependent exopeptidases"/>
    <property type="match status" value="1"/>
</dbReference>
<dbReference type="RefSeq" id="WP_093329762.1">
    <property type="nucleotide sequence ID" value="NZ_FOAF01000009.1"/>
</dbReference>
<dbReference type="AlphaFoldDB" id="A0A1H7WYC9"/>
<dbReference type="PANTHER" id="PTHR30404">
    <property type="entry name" value="N-ACETYLMURAMOYL-L-ALANINE AMIDASE"/>
    <property type="match status" value="1"/>
</dbReference>
<dbReference type="EMBL" id="FOAF01000009">
    <property type="protein sequence ID" value="SEM26325.1"/>
    <property type="molecule type" value="Genomic_DNA"/>
</dbReference>
<dbReference type="OrthoDB" id="9806267at2"/>
<dbReference type="PANTHER" id="PTHR30404:SF0">
    <property type="entry name" value="N-ACETYLMURAMOYL-L-ALANINE AMIDASE AMIC"/>
    <property type="match status" value="1"/>
</dbReference>